<dbReference type="EMBL" id="ACZI02000002">
    <property type="protein sequence ID" value="EFV13345.2"/>
    <property type="molecule type" value="Genomic_DNA"/>
</dbReference>
<keyword evidence="2" id="KW-0812">Transmembrane</keyword>
<dbReference type="HOGENOM" id="CLU_1668183_0_0_11"/>
<organism evidence="3 4">
    <name type="scientific">Segniliparus rugosus (strain ATCC BAA-974 / DSM 45345 / CCUG 50838 / CIP 108380 / JCM 13579 / CDC 945)</name>
    <dbReference type="NCBI Taxonomy" id="679197"/>
    <lineage>
        <taxon>Bacteria</taxon>
        <taxon>Bacillati</taxon>
        <taxon>Actinomycetota</taxon>
        <taxon>Actinomycetes</taxon>
        <taxon>Mycobacteriales</taxon>
        <taxon>Segniliparaceae</taxon>
        <taxon>Segniliparus</taxon>
    </lineage>
</organism>
<keyword evidence="4" id="KW-1185">Reference proteome</keyword>
<comment type="caution">
    <text evidence="3">The sequence shown here is derived from an EMBL/GenBank/DDBJ whole genome shotgun (WGS) entry which is preliminary data.</text>
</comment>
<accession>E5XQN2</accession>
<protein>
    <submittedName>
        <fullName evidence="3">Uncharacterized protein</fullName>
    </submittedName>
</protein>
<feature type="transmembrane region" description="Helical" evidence="2">
    <location>
        <begin position="6"/>
        <end position="25"/>
    </location>
</feature>
<name>E5XQN2_SEGRC</name>
<reference evidence="3 4" key="1">
    <citation type="journal article" date="2011" name="Stand. Genomic Sci.">
        <title>High quality draft genome sequence of Segniliparus rugosus CDC 945(T)= (ATCC BAA-974(T)).</title>
        <authorList>
            <person name="Earl A.M."/>
            <person name="Desjardins C.A."/>
            <person name="Fitzgerald M.G."/>
            <person name="Arachchi H.M."/>
            <person name="Zeng Q."/>
            <person name="Mehta T."/>
            <person name="Griggs A."/>
            <person name="Birren B.W."/>
            <person name="Toney N.C."/>
            <person name="Carr J."/>
            <person name="Posey J."/>
            <person name="Butler W.R."/>
        </authorList>
    </citation>
    <scope>NUCLEOTIDE SEQUENCE [LARGE SCALE GENOMIC DNA]</scope>
    <source>
        <strain evidence="4">ATCC BAA-974 / DSM 45345 / CCUG 50838 / CIP 108380 / JCM 13579 / CDC 945</strain>
    </source>
</reference>
<evidence type="ECO:0000256" key="1">
    <source>
        <dbReference type="SAM" id="MobiDB-lite"/>
    </source>
</evidence>
<feature type="compositionally biased region" description="Pro residues" evidence="1">
    <location>
        <begin position="132"/>
        <end position="141"/>
    </location>
</feature>
<feature type="compositionally biased region" description="Basic and acidic residues" evidence="1">
    <location>
        <begin position="148"/>
        <end position="158"/>
    </location>
</feature>
<sequence>MSRTDFLPPWWLGVLGALGLGAYVAVPDLPLTRRERLLTRAALVASSAAGAAATVPDLLQAQPRRIAQIPLSQQVGSFIAFAASICTNPLFGDRLVDKFAAALAERGASWPRARLGALVTAVALFGELLQRFPPPPTPKTPPPKRRLVRPDSETIMRN</sequence>
<gene>
    <name evidence="3" type="ORF">HMPREF9336_01804</name>
</gene>
<dbReference type="STRING" id="679197.HMPREF9336_01804"/>
<evidence type="ECO:0000313" key="3">
    <source>
        <dbReference type="EMBL" id="EFV13345.2"/>
    </source>
</evidence>
<dbReference type="AlphaFoldDB" id="E5XQN2"/>
<proteinExistence type="predicted"/>
<feature type="region of interest" description="Disordered" evidence="1">
    <location>
        <begin position="132"/>
        <end position="158"/>
    </location>
</feature>
<dbReference type="RefSeq" id="WP_021030131.1">
    <property type="nucleotide sequence ID" value="NZ_KI391953.1"/>
</dbReference>
<evidence type="ECO:0000313" key="4">
    <source>
        <dbReference type="Proteomes" id="UP000004816"/>
    </source>
</evidence>
<evidence type="ECO:0000256" key="2">
    <source>
        <dbReference type="SAM" id="Phobius"/>
    </source>
</evidence>
<keyword evidence="2" id="KW-0472">Membrane</keyword>
<keyword evidence="2" id="KW-1133">Transmembrane helix</keyword>
<dbReference type="Proteomes" id="UP000004816">
    <property type="component" value="Unassembled WGS sequence"/>
</dbReference>